<dbReference type="Pfam" id="PF00685">
    <property type="entry name" value="Sulfotransfer_1"/>
    <property type="match status" value="1"/>
</dbReference>
<organism evidence="3 4">
    <name type="scientific">Clavelina lepadiformis</name>
    <name type="common">Light-bulb sea squirt</name>
    <name type="synonym">Ascidia lepadiformis</name>
    <dbReference type="NCBI Taxonomy" id="159417"/>
    <lineage>
        <taxon>Eukaryota</taxon>
        <taxon>Metazoa</taxon>
        <taxon>Chordata</taxon>
        <taxon>Tunicata</taxon>
        <taxon>Ascidiacea</taxon>
        <taxon>Aplousobranchia</taxon>
        <taxon>Clavelinidae</taxon>
        <taxon>Clavelina</taxon>
    </lineage>
</organism>
<keyword evidence="1" id="KW-0808">Transferase</keyword>
<dbReference type="EMBL" id="CAWYQH010000079">
    <property type="protein sequence ID" value="CAK8681094.1"/>
    <property type="molecule type" value="Genomic_DNA"/>
</dbReference>
<keyword evidence="4" id="KW-1185">Reference proteome</keyword>
<name>A0ABP0FRF3_CLALP</name>
<evidence type="ECO:0000313" key="3">
    <source>
        <dbReference type="EMBL" id="CAK8681094.1"/>
    </source>
</evidence>
<dbReference type="InterPro" id="IPR000863">
    <property type="entry name" value="Sulfotransferase_dom"/>
</dbReference>
<sequence length="172" mass="20117">MATDKQVLVENYTKVQNDLLKFIPEDQRADVTELIQKRLQQLLNSKITDCKGYRIIPPFSAEVVEWQYDNWNPTGNDVLVAAFPKTGTTWTTQIVKNVIYRDDEKMMELTKAVTPHHSYLERESSMNYEIILKLPWKRKIWGTHLPAPLINMERLKKNGCKVRIRLFGGIQQ</sequence>
<accession>A0ABP0FRF3</accession>
<dbReference type="SUPFAM" id="SSF52540">
    <property type="entry name" value="P-loop containing nucleoside triphosphate hydrolases"/>
    <property type="match status" value="1"/>
</dbReference>
<reference evidence="3 4" key="1">
    <citation type="submission" date="2024-02" db="EMBL/GenBank/DDBJ databases">
        <authorList>
            <person name="Daric V."/>
            <person name="Darras S."/>
        </authorList>
    </citation>
    <scope>NUCLEOTIDE SEQUENCE [LARGE SCALE GENOMIC DNA]</scope>
</reference>
<comment type="caution">
    <text evidence="3">The sequence shown here is derived from an EMBL/GenBank/DDBJ whole genome shotgun (WGS) entry which is preliminary data.</text>
</comment>
<dbReference type="Gene3D" id="3.40.50.300">
    <property type="entry name" value="P-loop containing nucleotide triphosphate hydrolases"/>
    <property type="match status" value="1"/>
</dbReference>
<dbReference type="Proteomes" id="UP001642483">
    <property type="component" value="Unassembled WGS sequence"/>
</dbReference>
<dbReference type="EC" id="2.8.2.-" evidence="1"/>
<evidence type="ECO:0000256" key="1">
    <source>
        <dbReference type="RuleBase" id="RU361155"/>
    </source>
</evidence>
<dbReference type="InterPro" id="IPR027417">
    <property type="entry name" value="P-loop_NTPase"/>
</dbReference>
<evidence type="ECO:0000313" key="4">
    <source>
        <dbReference type="Proteomes" id="UP001642483"/>
    </source>
</evidence>
<evidence type="ECO:0000259" key="2">
    <source>
        <dbReference type="Pfam" id="PF00685"/>
    </source>
</evidence>
<proteinExistence type="inferred from homology"/>
<protein>
    <recommendedName>
        <fullName evidence="1">Sulfotransferase</fullName>
        <ecNumber evidence="1">2.8.2.-</ecNumber>
    </recommendedName>
</protein>
<comment type="similarity">
    <text evidence="1">Belongs to the sulfotransferase 1 family.</text>
</comment>
<gene>
    <name evidence="3" type="ORF">CVLEPA_LOCUS11331</name>
</gene>
<feature type="domain" description="Sulfotransferase" evidence="2">
    <location>
        <begin position="76"/>
        <end position="162"/>
    </location>
</feature>